<evidence type="ECO:0000313" key="1">
    <source>
        <dbReference type="EMBL" id="KAH3831268.1"/>
    </source>
</evidence>
<keyword evidence="2" id="KW-1185">Reference proteome</keyword>
<proteinExistence type="predicted"/>
<gene>
    <name evidence="1" type="ORF">DPMN_104530</name>
</gene>
<dbReference type="Proteomes" id="UP000828390">
    <property type="component" value="Unassembled WGS sequence"/>
</dbReference>
<evidence type="ECO:0000313" key="2">
    <source>
        <dbReference type="Proteomes" id="UP000828390"/>
    </source>
</evidence>
<reference evidence="1" key="1">
    <citation type="journal article" date="2019" name="bioRxiv">
        <title>The Genome of the Zebra Mussel, Dreissena polymorpha: A Resource for Invasive Species Research.</title>
        <authorList>
            <person name="McCartney M.A."/>
            <person name="Auch B."/>
            <person name="Kono T."/>
            <person name="Mallez S."/>
            <person name="Zhang Y."/>
            <person name="Obille A."/>
            <person name="Becker A."/>
            <person name="Abrahante J.E."/>
            <person name="Garbe J."/>
            <person name="Badalamenti J.P."/>
            <person name="Herman A."/>
            <person name="Mangelson H."/>
            <person name="Liachko I."/>
            <person name="Sullivan S."/>
            <person name="Sone E.D."/>
            <person name="Koren S."/>
            <person name="Silverstein K.A.T."/>
            <person name="Beckman K.B."/>
            <person name="Gohl D.M."/>
        </authorList>
    </citation>
    <scope>NUCLEOTIDE SEQUENCE</scope>
    <source>
        <strain evidence="1">Duluth1</strain>
        <tissue evidence="1">Whole animal</tissue>
    </source>
</reference>
<reference evidence="1" key="2">
    <citation type="submission" date="2020-11" db="EMBL/GenBank/DDBJ databases">
        <authorList>
            <person name="McCartney M.A."/>
            <person name="Auch B."/>
            <person name="Kono T."/>
            <person name="Mallez S."/>
            <person name="Becker A."/>
            <person name="Gohl D.M."/>
            <person name="Silverstein K.A.T."/>
            <person name="Koren S."/>
            <person name="Bechman K.B."/>
            <person name="Herman A."/>
            <person name="Abrahante J.E."/>
            <person name="Garbe J."/>
        </authorList>
    </citation>
    <scope>NUCLEOTIDE SEQUENCE</scope>
    <source>
        <strain evidence="1">Duluth1</strain>
        <tissue evidence="1">Whole animal</tissue>
    </source>
</reference>
<dbReference type="EMBL" id="JAIWYP010000004">
    <property type="protein sequence ID" value="KAH3831268.1"/>
    <property type="molecule type" value="Genomic_DNA"/>
</dbReference>
<sequence>MSAGGRRGSAKHFRNNFYTRSLLSYAVLRPISWHFRHNAWPKWKAQPLISGSVYTWRRAFHRPASKSTTNDVTFRSLRRVFTFCNT</sequence>
<comment type="caution">
    <text evidence="1">The sequence shown here is derived from an EMBL/GenBank/DDBJ whole genome shotgun (WGS) entry which is preliminary data.</text>
</comment>
<protein>
    <submittedName>
        <fullName evidence="1">Uncharacterized protein</fullName>
    </submittedName>
</protein>
<accession>A0A9D4HC74</accession>
<dbReference type="AlphaFoldDB" id="A0A9D4HC74"/>
<name>A0A9D4HC74_DREPO</name>
<organism evidence="1 2">
    <name type="scientific">Dreissena polymorpha</name>
    <name type="common">Zebra mussel</name>
    <name type="synonym">Mytilus polymorpha</name>
    <dbReference type="NCBI Taxonomy" id="45954"/>
    <lineage>
        <taxon>Eukaryota</taxon>
        <taxon>Metazoa</taxon>
        <taxon>Spiralia</taxon>
        <taxon>Lophotrochozoa</taxon>
        <taxon>Mollusca</taxon>
        <taxon>Bivalvia</taxon>
        <taxon>Autobranchia</taxon>
        <taxon>Heteroconchia</taxon>
        <taxon>Euheterodonta</taxon>
        <taxon>Imparidentia</taxon>
        <taxon>Neoheterodontei</taxon>
        <taxon>Myida</taxon>
        <taxon>Dreissenoidea</taxon>
        <taxon>Dreissenidae</taxon>
        <taxon>Dreissena</taxon>
    </lineage>
</organism>